<feature type="domain" description="TNase-like" evidence="10">
    <location>
        <begin position="120"/>
        <end position="284"/>
    </location>
</feature>
<feature type="region of interest" description="Disordered" evidence="8">
    <location>
        <begin position="301"/>
        <end position="323"/>
    </location>
</feature>
<dbReference type="GO" id="GO:0004519">
    <property type="term" value="F:endonuclease activity"/>
    <property type="evidence" value="ECO:0007669"/>
    <property type="project" value="UniProtKB-KW"/>
</dbReference>
<comment type="similarity">
    <text evidence="3">Belongs to the LCL3 family.</text>
</comment>
<dbReference type="Gene3D" id="2.40.50.90">
    <property type="match status" value="1"/>
</dbReference>
<dbReference type="GO" id="GO:0016787">
    <property type="term" value="F:hydrolase activity"/>
    <property type="evidence" value="ECO:0007669"/>
    <property type="project" value="UniProtKB-KW"/>
</dbReference>
<feature type="transmembrane region" description="Helical" evidence="9">
    <location>
        <begin position="78"/>
        <end position="98"/>
    </location>
</feature>
<name>A0AAD2Q2L2_9AGAR</name>
<reference evidence="11" key="1">
    <citation type="submission" date="2023-11" db="EMBL/GenBank/DDBJ databases">
        <authorList>
            <person name="De Vega J J."/>
            <person name="De Vega J J."/>
        </authorList>
    </citation>
    <scope>NUCLEOTIDE SEQUENCE</scope>
</reference>
<gene>
    <name evidence="11" type="ORF">MYCIT1_LOCUS12691</name>
</gene>
<keyword evidence="9" id="KW-0812">Transmembrane</keyword>
<dbReference type="InterPro" id="IPR016071">
    <property type="entry name" value="Staphylococal_nuclease_OB-fold"/>
</dbReference>
<keyword evidence="6" id="KW-0378">Hydrolase</keyword>
<evidence type="ECO:0000259" key="10">
    <source>
        <dbReference type="PROSITE" id="PS50830"/>
    </source>
</evidence>
<evidence type="ECO:0000256" key="9">
    <source>
        <dbReference type="SAM" id="Phobius"/>
    </source>
</evidence>
<keyword evidence="5" id="KW-0255">Endonuclease</keyword>
<protein>
    <recommendedName>
        <fullName evidence="10">TNase-like domain-containing protein</fullName>
    </recommendedName>
</protein>
<dbReference type="SUPFAM" id="SSF50199">
    <property type="entry name" value="Staphylococcal nuclease"/>
    <property type="match status" value="1"/>
</dbReference>
<dbReference type="EMBL" id="CAVNYO010000141">
    <property type="protein sequence ID" value="CAK5269168.1"/>
    <property type="molecule type" value="Genomic_DNA"/>
</dbReference>
<proteinExistence type="inferred from homology"/>
<keyword evidence="7" id="KW-0106">Calcium</keyword>
<evidence type="ECO:0000256" key="6">
    <source>
        <dbReference type="ARBA" id="ARBA00022801"/>
    </source>
</evidence>
<dbReference type="SMART" id="SM00318">
    <property type="entry name" value="SNc"/>
    <property type="match status" value="1"/>
</dbReference>
<keyword evidence="9" id="KW-1133">Transmembrane helix</keyword>
<dbReference type="PANTHER" id="PTHR12302">
    <property type="entry name" value="EBNA2 BINDING PROTEIN P100"/>
    <property type="match status" value="1"/>
</dbReference>
<evidence type="ECO:0000313" key="11">
    <source>
        <dbReference type="EMBL" id="CAK5269168.1"/>
    </source>
</evidence>
<dbReference type="AlphaFoldDB" id="A0AAD2Q2L2"/>
<dbReference type="Proteomes" id="UP001295794">
    <property type="component" value="Unassembled WGS sequence"/>
</dbReference>
<evidence type="ECO:0000256" key="7">
    <source>
        <dbReference type="ARBA" id="ARBA00022837"/>
    </source>
</evidence>
<dbReference type="InterPro" id="IPR035437">
    <property type="entry name" value="SNase_OB-fold_sf"/>
</dbReference>
<dbReference type="PROSITE" id="PS50830">
    <property type="entry name" value="TNASE_3"/>
    <property type="match status" value="1"/>
</dbReference>
<accession>A0AAD2Q2L2</accession>
<keyword evidence="4" id="KW-0540">Nuclease</keyword>
<evidence type="ECO:0000256" key="8">
    <source>
        <dbReference type="SAM" id="MobiDB-lite"/>
    </source>
</evidence>
<dbReference type="GO" id="GO:0005739">
    <property type="term" value="C:mitochondrion"/>
    <property type="evidence" value="ECO:0007669"/>
    <property type="project" value="UniProtKB-SubCell"/>
</dbReference>
<feature type="non-terminal residue" evidence="11">
    <location>
        <position position="1"/>
    </location>
</feature>
<dbReference type="GO" id="GO:0016020">
    <property type="term" value="C:membrane"/>
    <property type="evidence" value="ECO:0007669"/>
    <property type="project" value="UniProtKB-SubCell"/>
</dbReference>
<dbReference type="Pfam" id="PF00565">
    <property type="entry name" value="SNase"/>
    <property type="match status" value="1"/>
</dbReference>
<evidence type="ECO:0000256" key="2">
    <source>
        <dbReference type="ARBA" id="ARBA00004173"/>
    </source>
</evidence>
<evidence type="ECO:0000256" key="1">
    <source>
        <dbReference type="ARBA" id="ARBA00004167"/>
    </source>
</evidence>
<evidence type="ECO:0000313" key="12">
    <source>
        <dbReference type="Proteomes" id="UP001295794"/>
    </source>
</evidence>
<keyword evidence="9" id="KW-0472">Membrane</keyword>
<feature type="compositionally biased region" description="Polar residues" evidence="8">
    <location>
        <begin position="308"/>
        <end position="321"/>
    </location>
</feature>
<comment type="subcellular location">
    <subcellularLocation>
        <location evidence="1">Membrane</location>
        <topology evidence="1">Single-pass membrane protein</topology>
    </subcellularLocation>
    <subcellularLocation>
        <location evidence="2">Mitochondrion</location>
    </subcellularLocation>
</comment>
<evidence type="ECO:0000256" key="3">
    <source>
        <dbReference type="ARBA" id="ARBA00005435"/>
    </source>
</evidence>
<dbReference type="PANTHER" id="PTHR12302:SF3">
    <property type="entry name" value="SERINE_THREONINE-PROTEIN KINASE 31"/>
    <property type="match status" value="1"/>
</dbReference>
<evidence type="ECO:0000256" key="5">
    <source>
        <dbReference type="ARBA" id="ARBA00022759"/>
    </source>
</evidence>
<comment type="caution">
    <text evidence="11">The sequence shown here is derived from an EMBL/GenBank/DDBJ whole genome shotgun (WGS) entry which is preliminary data.</text>
</comment>
<organism evidence="11 12">
    <name type="scientific">Mycena citricolor</name>
    <dbReference type="NCBI Taxonomy" id="2018698"/>
    <lineage>
        <taxon>Eukaryota</taxon>
        <taxon>Fungi</taxon>
        <taxon>Dikarya</taxon>
        <taxon>Basidiomycota</taxon>
        <taxon>Agaricomycotina</taxon>
        <taxon>Agaricomycetes</taxon>
        <taxon>Agaricomycetidae</taxon>
        <taxon>Agaricales</taxon>
        <taxon>Marasmiineae</taxon>
        <taxon>Mycenaceae</taxon>
        <taxon>Mycena</taxon>
    </lineage>
</organism>
<sequence>DRDELGQSITCSSHVTRRRTRPASPCVLQVYIESRHYSSISIKSPTMPALPWDKEISKELDTIRSQTRAQLDCISRPVLLLCAFSVGSLTTICGAFAYNRYLRRIPNSDWITPDIFAKKRWVRGTVTSVGDSDNFRLYHTPAFGWSWPFKFRTVPSTAKGLKDKTLHIRIAGVDAPEGAHFGRPSQPFFEESLAWLRHAVLGRTVYCQLLRRDQYSRVVALVVLPPRFLAGSRLLGKSLSLEMLKAGWVTTYEQAGAEYGKWGKEEFLRVEAEARAARRGMWVNGIPAESPAEYKRRFAAKDRETVKTDSGPSETPATSAAKSKRWLFKWL</sequence>
<keyword evidence="12" id="KW-1185">Reference proteome</keyword>
<evidence type="ECO:0000256" key="4">
    <source>
        <dbReference type="ARBA" id="ARBA00022722"/>
    </source>
</evidence>